<dbReference type="PANTHER" id="PTHR43747:SF1">
    <property type="entry name" value="SLR1998 PROTEIN"/>
    <property type="match status" value="1"/>
</dbReference>
<dbReference type="InterPro" id="IPR050816">
    <property type="entry name" value="Flavin-dep_Halogenase_NPB"/>
</dbReference>
<dbReference type="Gene3D" id="3.50.50.60">
    <property type="entry name" value="FAD/NAD(P)-binding domain"/>
    <property type="match status" value="1"/>
</dbReference>
<dbReference type="SUPFAM" id="SSF51905">
    <property type="entry name" value="FAD/NAD(P)-binding domain"/>
    <property type="match status" value="1"/>
</dbReference>
<reference evidence="1 2" key="1">
    <citation type="submission" date="2021-06" db="EMBL/GenBank/DDBJ databases">
        <title>Complete genome of Haloferula helveola possessing various polysaccharide degrading enzymes.</title>
        <authorList>
            <person name="Takami H."/>
            <person name="Huang C."/>
            <person name="Hamasaki K."/>
        </authorList>
    </citation>
    <scope>NUCLEOTIDE SEQUENCE [LARGE SCALE GENOMIC DNA]</scope>
    <source>
        <strain evidence="1 2">CN-1</strain>
    </source>
</reference>
<dbReference type="Pfam" id="PF04820">
    <property type="entry name" value="Trp_halogenase"/>
    <property type="match status" value="2"/>
</dbReference>
<accession>A0ABN6H492</accession>
<organism evidence="1 2">
    <name type="scientific">Haloferula helveola</name>
    <dbReference type="NCBI Taxonomy" id="490095"/>
    <lineage>
        <taxon>Bacteria</taxon>
        <taxon>Pseudomonadati</taxon>
        <taxon>Verrucomicrobiota</taxon>
        <taxon>Verrucomicrobiia</taxon>
        <taxon>Verrucomicrobiales</taxon>
        <taxon>Verrucomicrobiaceae</taxon>
        <taxon>Haloferula</taxon>
    </lineage>
</organism>
<dbReference type="Proteomes" id="UP001374893">
    <property type="component" value="Chromosome"/>
</dbReference>
<gene>
    <name evidence="1" type="ORF">HAHE_11370</name>
</gene>
<evidence type="ECO:0000313" key="1">
    <source>
        <dbReference type="EMBL" id="BCX47229.1"/>
    </source>
</evidence>
<dbReference type="PRINTS" id="PR00420">
    <property type="entry name" value="RNGMNOXGNASE"/>
</dbReference>
<dbReference type="InterPro" id="IPR006905">
    <property type="entry name" value="Flavin_halogenase"/>
</dbReference>
<dbReference type="EMBL" id="AP024702">
    <property type="protein sequence ID" value="BCX47229.1"/>
    <property type="molecule type" value="Genomic_DNA"/>
</dbReference>
<protein>
    <submittedName>
        <fullName evidence="1">Alkylhalidase</fullName>
    </submittedName>
</protein>
<proteinExistence type="predicted"/>
<sequence>METLRETSRLMKKDYDALVIGGGPAGTTCAALLAEKGHRVLLLEKTTFPRYHVGESLMPFCWHTLNRLGVTGRMDEIGFQHKKSVQFATTDGRISAPFYFFQHFDHPAATTWQVEREQFDLMLLDNARAKGVEVRENTTALDFLKDGDRVIGVKARTGDEDAYEVTAPITLDCTGRDALFQRKHGWRKRDPKLNKISIWTLFKGAKRDPGLDEGATTIAYLPEGGWFWNIPLRDDIVSSGIVAERDYLYRPGETRDPAEIYAREIENNAWIKEHLSEGEQFGEYWIAGEYSYRAEHCATDGLVLVGDAFAFLDPVFSSGVFLALKSGEMAADAVHMALEKDDTSAGAFADYGEALCGHIETMRQIVYAFYDPEFSFAKLIRKHPDLRPKLTDLLIGNVEGKDYSDLTAAIEELASLPEPLTYGRVPVGA</sequence>
<dbReference type="InterPro" id="IPR036188">
    <property type="entry name" value="FAD/NAD-bd_sf"/>
</dbReference>
<keyword evidence="2" id="KW-1185">Reference proteome</keyword>
<dbReference type="PANTHER" id="PTHR43747">
    <property type="entry name" value="FAD-BINDING PROTEIN"/>
    <property type="match status" value="1"/>
</dbReference>
<name>A0ABN6H492_9BACT</name>
<evidence type="ECO:0000313" key="2">
    <source>
        <dbReference type="Proteomes" id="UP001374893"/>
    </source>
</evidence>